<evidence type="ECO:0000256" key="1">
    <source>
        <dbReference type="SAM" id="SignalP"/>
    </source>
</evidence>
<dbReference type="Gene3D" id="2.60.40.420">
    <property type="entry name" value="Cupredoxins - blue copper proteins"/>
    <property type="match status" value="1"/>
</dbReference>
<dbReference type="InterPro" id="IPR008972">
    <property type="entry name" value="Cupredoxin"/>
</dbReference>
<evidence type="ECO:0000313" key="3">
    <source>
        <dbReference type="Proteomes" id="UP000654993"/>
    </source>
</evidence>
<reference evidence="2" key="2">
    <citation type="journal article" date="2021" name="Data Brief">
        <title>Draft genome sequence data of the facultative, thermophilic, xylanolytic bacterium Paenibacillus sp. strain DA-C8.</title>
        <authorList>
            <person name="Chhe C."/>
            <person name="Uke A."/>
            <person name="Baramee S."/>
            <person name="Ungkulpasvich U."/>
            <person name="Tachaapaikoon C."/>
            <person name="Pason P."/>
            <person name="Waeonukul R."/>
            <person name="Ratanakhanokchai K."/>
            <person name="Kosugi A."/>
        </authorList>
    </citation>
    <scope>NUCLEOTIDE SEQUENCE</scope>
    <source>
        <strain evidence="2">DA-C8</strain>
    </source>
</reference>
<evidence type="ECO:0008006" key="4">
    <source>
        <dbReference type="Google" id="ProtNLM"/>
    </source>
</evidence>
<evidence type="ECO:0000313" key="2">
    <source>
        <dbReference type="EMBL" id="GFR38569.1"/>
    </source>
</evidence>
<reference evidence="2" key="1">
    <citation type="submission" date="2020-08" db="EMBL/GenBank/DDBJ databases">
        <authorList>
            <person name="Uke A."/>
            <person name="Chhe C."/>
            <person name="Baramee S."/>
            <person name="Kosugi A."/>
        </authorList>
    </citation>
    <scope>NUCLEOTIDE SEQUENCE</scope>
    <source>
        <strain evidence="2">DA-C8</strain>
    </source>
</reference>
<dbReference type="AlphaFoldDB" id="A0A916VGC3"/>
<dbReference type="RefSeq" id="WP_200966814.1">
    <property type="nucleotide sequence ID" value="NZ_BMAQ01000021.1"/>
</dbReference>
<proteinExistence type="predicted"/>
<dbReference type="SUPFAM" id="SSF49503">
    <property type="entry name" value="Cupredoxins"/>
    <property type="match status" value="1"/>
</dbReference>
<dbReference type="EMBL" id="BMAQ01000021">
    <property type="protein sequence ID" value="GFR38569.1"/>
    <property type="molecule type" value="Genomic_DNA"/>
</dbReference>
<keyword evidence="3" id="KW-1185">Reference proteome</keyword>
<sequence length="125" mass="13674">MGKRIITVFAAVMLSLALAACSSEDVSGSAAERVEAAGDEREVLIQGGNFYFDSEEYHVSVDEAVKIIYQDIEGAHGIHIANTNIRLRNNESVVVKFREPGRYKITCSLYCGVGHTSMTAYLVVE</sequence>
<protein>
    <recommendedName>
        <fullName evidence="4">Cytochrome c oxidase subunit 2</fullName>
    </recommendedName>
</protein>
<feature type="signal peptide" evidence="1">
    <location>
        <begin position="1"/>
        <end position="19"/>
    </location>
</feature>
<name>A0A916VGC3_9BACL</name>
<keyword evidence="1" id="KW-0732">Signal</keyword>
<dbReference type="PROSITE" id="PS51257">
    <property type="entry name" value="PROKAR_LIPOPROTEIN"/>
    <property type="match status" value="1"/>
</dbReference>
<dbReference type="Proteomes" id="UP000654993">
    <property type="component" value="Unassembled WGS sequence"/>
</dbReference>
<accession>A0A916VGC3</accession>
<comment type="caution">
    <text evidence="2">The sequence shown here is derived from an EMBL/GenBank/DDBJ whole genome shotgun (WGS) entry which is preliminary data.</text>
</comment>
<gene>
    <name evidence="2" type="ORF">PRECH8_18650</name>
</gene>
<organism evidence="2 3">
    <name type="scientific">Insulibacter thermoxylanivorax</name>
    <dbReference type="NCBI Taxonomy" id="2749268"/>
    <lineage>
        <taxon>Bacteria</taxon>
        <taxon>Bacillati</taxon>
        <taxon>Bacillota</taxon>
        <taxon>Bacilli</taxon>
        <taxon>Bacillales</taxon>
        <taxon>Paenibacillaceae</taxon>
        <taxon>Insulibacter</taxon>
    </lineage>
</organism>
<feature type="chain" id="PRO_5037056314" description="Cytochrome c oxidase subunit 2" evidence="1">
    <location>
        <begin position="20"/>
        <end position="125"/>
    </location>
</feature>